<evidence type="ECO:0000313" key="1">
    <source>
        <dbReference type="EMBL" id="TDE15550.1"/>
    </source>
</evidence>
<dbReference type="OrthoDB" id="1260832at2"/>
<protein>
    <submittedName>
        <fullName evidence="1">Uncharacterized protein</fullName>
    </submittedName>
</protein>
<name>A0A4R5DTD5_9BACT</name>
<dbReference type="RefSeq" id="WP_131958813.1">
    <property type="nucleotide sequence ID" value="NZ_SMFL01000004.1"/>
</dbReference>
<organism evidence="1 2">
    <name type="scientific">Dyadobacter psychrotolerans</name>
    <dbReference type="NCBI Taxonomy" id="2541721"/>
    <lineage>
        <taxon>Bacteria</taxon>
        <taxon>Pseudomonadati</taxon>
        <taxon>Bacteroidota</taxon>
        <taxon>Cytophagia</taxon>
        <taxon>Cytophagales</taxon>
        <taxon>Spirosomataceae</taxon>
        <taxon>Dyadobacter</taxon>
    </lineage>
</organism>
<proteinExistence type="predicted"/>
<dbReference type="Proteomes" id="UP000294850">
    <property type="component" value="Unassembled WGS sequence"/>
</dbReference>
<gene>
    <name evidence="1" type="ORF">E0F88_13685</name>
</gene>
<dbReference type="EMBL" id="SMFL01000004">
    <property type="protein sequence ID" value="TDE15550.1"/>
    <property type="molecule type" value="Genomic_DNA"/>
</dbReference>
<comment type="caution">
    <text evidence="1">The sequence shown here is derived from an EMBL/GenBank/DDBJ whole genome shotgun (WGS) entry which is preliminary data.</text>
</comment>
<evidence type="ECO:0000313" key="2">
    <source>
        <dbReference type="Proteomes" id="UP000294850"/>
    </source>
</evidence>
<accession>A0A4R5DTD5</accession>
<keyword evidence="2" id="KW-1185">Reference proteome</keyword>
<sequence>MSYIQAISGILNLKLSEAVNFKGDIKLSPNGRNEYSDIYHNEAFLRCYGETGYTFLRDLPNMYYALPEEMAKSTSTIADSCIIAFKEFLMPLWFIKDNAVCIDRIFASDDSFVRFSMAQSNINFTNSSGDHKPEKFSKEEFDKAFSLLDLLMPAMAESKSPADLANGLTVSKKENYDDYEAQISTFNFSNYDIPRIHRAYNFLLLLRNISYLPIKIILYLSLLEALVTDFEEKGLKPKVNDRVRKYLASSEEDNSLLSSQLDAAYNFRNKFAHGQLPVLADDDGKDVPYSFDDMKVISISVDDVARRLFTKILTSNLQEFKELDKIKPFFENL</sequence>
<dbReference type="AlphaFoldDB" id="A0A4R5DTD5"/>
<reference evidence="1 2" key="1">
    <citation type="submission" date="2019-03" db="EMBL/GenBank/DDBJ databases">
        <title>Dyadobacter AR-3-6 sp. nov., isolated from arctic soil.</title>
        <authorList>
            <person name="Chaudhary D.K."/>
        </authorList>
    </citation>
    <scope>NUCLEOTIDE SEQUENCE [LARGE SCALE GENOMIC DNA]</scope>
    <source>
        <strain evidence="1 2">AR-3-6</strain>
    </source>
</reference>